<evidence type="ECO:0000313" key="11">
    <source>
        <dbReference type="Proteomes" id="UP000198889"/>
    </source>
</evidence>
<dbReference type="CDD" id="cd00009">
    <property type="entry name" value="AAA"/>
    <property type="match status" value="1"/>
</dbReference>
<dbReference type="GO" id="GO:0006355">
    <property type="term" value="P:regulation of DNA-templated transcription"/>
    <property type="evidence" value="ECO:0007669"/>
    <property type="project" value="InterPro"/>
</dbReference>
<evidence type="ECO:0000313" key="10">
    <source>
        <dbReference type="EMBL" id="SCW95057.1"/>
    </source>
</evidence>
<dbReference type="InterPro" id="IPR002078">
    <property type="entry name" value="Sigma_54_int"/>
</dbReference>
<dbReference type="InterPro" id="IPR002197">
    <property type="entry name" value="HTH_Fis"/>
</dbReference>
<keyword evidence="5" id="KW-0238">DNA-binding</keyword>
<dbReference type="InterPro" id="IPR029016">
    <property type="entry name" value="GAF-like_dom_sf"/>
</dbReference>
<evidence type="ECO:0000256" key="2">
    <source>
        <dbReference type="ARBA" id="ARBA00022840"/>
    </source>
</evidence>
<keyword evidence="2" id="KW-0067">ATP-binding</keyword>
<dbReference type="InterPro" id="IPR009057">
    <property type="entry name" value="Homeodomain-like_sf"/>
</dbReference>
<evidence type="ECO:0000256" key="1">
    <source>
        <dbReference type="ARBA" id="ARBA00022741"/>
    </source>
</evidence>
<dbReference type="InterPro" id="IPR003018">
    <property type="entry name" value="GAF"/>
</dbReference>
<dbReference type="PANTHER" id="PTHR32071:SF81">
    <property type="entry name" value="PROPIONATE CATABOLISM OPERON REGULATORY PROTEIN"/>
    <property type="match status" value="1"/>
</dbReference>
<dbReference type="GO" id="GO:0005524">
    <property type="term" value="F:ATP binding"/>
    <property type="evidence" value="ECO:0007669"/>
    <property type="project" value="UniProtKB-KW"/>
</dbReference>
<dbReference type="FunFam" id="3.40.50.300:FF:000006">
    <property type="entry name" value="DNA-binding transcriptional regulator NtrC"/>
    <property type="match status" value="1"/>
</dbReference>
<keyword evidence="6" id="KW-0010">Activator</keyword>
<dbReference type="STRING" id="177413.SAMN05660859_4227"/>
<dbReference type="InterPro" id="IPR058031">
    <property type="entry name" value="AAA_lid_NorR"/>
</dbReference>
<dbReference type="Gene3D" id="3.30.450.40">
    <property type="match status" value="1"/>
</dbReference>
<evidence type="ECO:0000256" key="7">
    <source>
        <dbReference type="ARBA" id="ARBA00023163"/>
    </source>
</evidence>
<dbReference type="SUPFAM" id="SSF55781">
    <property type="entry name" value="GAF domain-like"/>
    <property type="match status" value="1"/>
</dbReference>
<feature type="domain" description="Sigma-54 factor interaction" evidence="9">
    <location>
        <begin position="373"/>
        <end position="604"/>
    </location>
</feature>
<dbReference type="Gene3D" id="3.40.50.300">
    <property type="entry name" value="P-loop containing nucleotide triphosphate hydrolases"/>
    <property type="match status" value="1"/>
</dbReference>
<dbReference type="SMART" id="SM00382">
    <property type="entry name" value="AAA"/>
    <property type="match status" value="1"/>
</dbReference>
<dbReference type="SUPFAM" id="SSF46689">
    <property type="entry name" value="Homeodomain-like"/>
    <property type="match status" value="1"/>
</dbReference>
<dbReference type="Pfam" id="PF01590">
    <property type="entry name" value="GAF"/>
    <property type="match status" value="1"/>
</dbReference>
<dbReference type="InterPro" id="IPR027417">
    <property type="entry name" value="P-loop_NTPase"/>
</dbReference>
<evidence type="ECO:0000256" key="3">
    <source>
        <dbReference type="ARBA" id="ARBA00023012"/>
    </source>
</evidence>
<dbReference type="InterPro" id="IPR025662">
    <property type="entry name" value="Sigma_54_int_dom_ATP-bd_1"/>
</dbReference>
<proteinExistence type="predicted"/>
<dbReference type="PROSITE" id="PS00675">
    <property type="entry name" value="SIGMA54_INTERACT_1"/>
    <property type="match status" value="1"/>
</dbReference>
<protein>
    <submittedName>
        <fullName evidence="10">Transcriptional regulator of acetoin/glycerol metabolism</fullName>
    </submittedName>
</protein>
<keyword evidence="1" id="KW-0547">Nucleotide-binding</keyword>
<dbReference type="Proteomes" id="UP000198889">
    <property type="component" value="Unassembled WGS sequence"/>
</dbReference>
<evidence type="ECO:0000256" key="4">
    <source>
        <dbReference type="ARBA" id="ARBA00023015"/>
    </source>
</evidence>
<gene>
    <name evidence="10" type="ORF">SAMN05660859_4227</name>
</gene>
<accession>A0A1G4UNE2</accession>
<dbReference type="Pfam" id="PF02954">
    <property type="entry name" value="HTH_8"/>
    <property type="match status" value="1"/>
</dbReference>
<dbReference type="GO" id="GO:0043565">
    <property type="term" value="F:sequence-specific DNA binding"/>
    <property type="evidence" value="ECO:0007669"/>
    <property type="project" value="InterPro"/>
</dbReference>
<dbReference type="AlphaFoldDB" id="A0A1G4UNE2"/>
<dbReference type="PRINTS" id="PR01590">
    <property type="entry name" value="HTHFIS"/>
</dbReference>
<keyword evidence="4" id="KW-0805">Transcription regulation</keyword>
<dbReference type="PROSITE" id="PS50045">
    <property type="entry name" value="SIGMA54_INTERACT_4"/>
    <property type="match status" value="1"/>
</dbReference>
<dbReference type="Gene3D" id="1.10.8.60">
    <property type="match status" value="1"/>
</dbReference>
<evidence type="ECO:0000256" key="8">
    <source>
        <dbReference type="SAM" id="MobiDB-lite"/>
    </source>
</evidence>
<dbReference type="EMBL" id="FMTP01000009">
    <property type="protein sequence ID" value="SCW95057.1"/>
    <property type="molecule type" value="Genomic_DNA"/>
</dbReference>
<keyword evidence="7" id="KW-0804">Transcription</keyword>
<evidence type="ECO:0000256" key="5">
    <source>
        <dbReference type="ARBA" id="ARBA00023125"/>
    </source>
</evidence>
<dbReference type="SUPFAM" id="SSF52540">
    <property type="entry name" value="P-loop containing nucleoside triphosphate hydrolases"/>
    <property type="match status" value="1"/>
</dbReference>
<sequence length="691" mass="74729">MQTEAQMTKPPVERRSTPLPSRMDEGEDGADHAADGASYDASATMKAWENFLGRGRPTGPGGLVRSVIERSWQRSAVSGVDPRGRGSGLIVSADEVDGLRRQHGGLVQAAGKTFERLADILGETATMVVVTDQRGVIIDTAGDPHILDAAHDIRLEIGANWGETVTGTNGIGTALVTGKPVYVRAAEHFCEGVKSWTCIGAPIRNPLDGSIVGVVDFSGPQDIFRRHNIALGMMAASHIELALADQLRVERMQLLELCLARLQGGARGDGFVILDRQGRVIHHSDTAAARWRHAHPGTELRLGEQLMDFKGDSWPDNIASIPGIDSQRMEPLLHDGSFSGAVLLLGPTGHPAPAVRAGSSPARTALKAARDAIIGESAVLIEAIERAERAAQGRSAILLEGETGVGKELFAKLIHAAGLTTGKEPFVTFNCGAVSKDLLGGELFGHAPGAFTGATREGRAGRFEIADSGVLSLDEIGEMPLELQPYLLRILEENAVYRIGEGRPRPINVRLIASTNRNLKLEAAEGRFRKDLYFRIGAVKITIPPLRNRHGDIRLLLHHFNSRVAESQGTEPLRFQPAVIDLLERYEWPGNVREVRNLVESLSLMAVDRTVGIDDLPEDFLEDLQPLREAGGEAAECADAGEPIARIDEAERRLIERTLVASGGNTSVAADRLGISRSTLYRKLQHYRARH</sequence>
<dbReference type="PANTHER" id="PTHR32071">
    <property type="entry name" value="TRANSCRIPTIONAL REGULATORY PROTEIN"/>
    <property type="match status" value="1"/>
</dbReference>
<dbReference type="Pfam" id="PF25601">
    <property type="entry name" value="AAA_lid_14"/>
    <property type="match status" value="1"/>
</dbReference>
<reference evidence="11" key="1">
    <citation type="submission" date="2016-10" db="EMBL/GenBank/DDBJ databases">
        <authorList>
            <person name="Varghese N."/>
            <person name="Submissions S."/>
        </authorList>
    </citation>
    <scope>NUCLEOTIDE SEQUENCE [LARGE SCALE GENOMIC DNA]</scope>
    <source>
        <strain evidence="11">CGMCC 1.1761</strain>
    </source>
</reference>
<dbReference type="InterPro" id="IPR003593">
    <property type="entry name" value="AAA+_ATPase"/>
</dbReference>
<evidence type="ECO:0000259" key="9">
    <source>
        <dbReference type="PROSITE" id="PS50045"/>
    </source>
</evidence>
<feature type="region of interest" description="Disordered" evidence="8">
    <location>
        <begin position="1"/>
        <end position="36"/>
    </location>
</feature>
<organism evidence="10 11">
    <name type="scientific">Ancylobacter rudongensis</name>
    <dbReference type="NCBI Taxonomy" id="177413"/>
    <lineage>
        <taxon>Bacteria</taxon>
        <taxon>Pseudomonadati</taxon>
        <taxon>Pseudomonadota</taxon>
        <taxon>Alphaproteobacteria</taxon>
        <taxon>Hyphomicrobiales</taxon>
        <taxon>Xanthobacteraceae</taxon>
        <taxon>Ancylobacter</taxon>
    </lineage>
</organism>
<dbReference type="Pfam" id="PF00158">
    <property type="entry name" value="Sigma54_activat"/>
    <property type="match status" value="1"/>
</dbReference>
<evidence type="ECO:0000256" key="6">
    <source>
        <dbReference type="ARBA" id="ARBA00023159"/>
    </source>
</evidence>
<dbReference type="Gene3D" id="1.10.10.60">
    <property type="entry name" value="Homeodomain-like"/>
    <property type="match status" value="1"/>
</dbReference>
<name>A0A1G4UNE2_9HYPH</name>
<keyword evidence="11" id="KW-1185">Reference proteome</keyword>
<dbReference type="GO" id="GO:0000160">
    <property type="term" value="P:phosphorelay signal transduction system"/>
    <property type="evidence" value="ECO:0007669"/>
    <property type="project" value="UniProtKB-KW"/>
</dbReference>
<keyword evidence="3" id="KW-0902">Two-component regulatory system</keyword>